<evidence type="ECO:0000256" key="1">
    <source>
        <dbReference type="SAM" id="MobiDB-lite"/>
    </source>
</evidence>
<reference evidence="3" key="1">
    <citation type="submission" date="2018-01" db="EMBL/GenBank/DDBJ databases">
        <title>An insight into the sialome of Amazonian anophelines.</title>
        <authorList>
            <person name="Ribeiro J.M."/>
            <person name="Scarpassa V."/>
            <person name="Calvo E."/>
        </authorList>
    </citation>
    <scope>NUCLEOTIDE SEQUENCE</scope>
</reference>
<evidence type="ECO:0000256" key="2">
    <source>
        <dbReference type="SAM" id="SignalP"/>
    </source>
</evidence>
<accession>A0A2M4DL46</accession>
<proteinExistence type="predicted"/>
<feature type="chain" id="PRO_5014979916" evidence="2">
    <location>
        <begin position="22"/>
        <end position="141"/>
    </location>
</feature>
<protein>
    <submittedName>
        <fullName evidence="3">Putative secreted protein</fullName>
    </submittedName>
</protein>
<sequence>MLMKMMLIMMLLVAVSCCGSALKSQQFQRRPLKSLRSVMPYLLPATNACQQHEETSLWFLKSFSYARHLLAEWIGRLLVGDNSKTSTETTEVTHIHTHTHEKKVHEKSKESSKTRKEGMRSSQPSSSVALRVRQMMPLSIN</sequence>
<dbReference type="AlphaFoldDB" id="A0A2M4DL46"/>
<keyword evidence="2" id="KW-0732">Signal</keyword>
<dbReference type="EMBL" id="GGFL01014104">
    <property type="protein sequence ID" value="MBW78282.1"/>
    <property type="molecule type" value="Transcribed_RNA"/>
</dbReference>
<dbReference type="PROSITE" id="PS51257">
    <property type="entry name" value="PROKAR_LIPOPROTEIN"/>
    <property type="match status" value="1"/>
</dbReference>
<feature type="region of interest" description="Disordered" evidence="1">
    <location>
        <begin position="85"/>
        <end position="141"/>
    </location>
</feature>
<organism evidence="3">
    <name type="scientific">Anopheles darlingi</name>
    <name type="common">Mosquito</name>
    <dbReference type="NCBI Taxonomy" id="43151"/>
    <lineage>
        <taxon>Eukaryota</taxon>
        <taxon>Metazoa</taxon>
        <taxon>Ecdysozoa</taxon>
        <taxon>Arthropoda</taxon>
        <taxon>Hexapoda</taxon>
        <taxon>Insecta</taxon>
        <taxon>Pterygota</taxon>
        <taxon>Neoptera</taxon>
        <taxon>Endopterygota</taxon>
        <taxon>Diptera</taxon>
        <taxon>Nematocera</taxon>
        <taxon>Culicoidea</taxon>
        <taxon>Culicidae</taxon>
        <taxon>Anophelinae</taxon>
        <taxon>Anopheles</taxon>
    </lineage>
</organism>
<name>A0A2M4DL46_ANODA</name>
<feature type="compositionally biased region" description="Basic and acidic residues" evidence="1">
    <location>
        <begin position="103"/>
        <end position="119"/>
    </location>
</feature>
<evidence type="ECO:0000313" key="3">
    <source>
        <dbReference type="EMBL" id="MBW78282.1"/>
    </source>
</evidence>
<feature type="signal peptide" evidence="2">
    <location>
        <begin position="1"/>
        <end position="21"/>
    </location>
</feature>